<evidence type="ECO:0000313" key="3">
    <source>
        <dbReference type="WBParaSite" id="PSAMB.scaffold276size59608.g4206.t1"/>
    </source>
</evidence>
<dbReference type="AlphaFoldDB" id="A0A914W0B0"/>
<feature type="compositionally biased region" description="Basic and acidic residues" evidence="1">
    <location>
        <begin position="127"/>
        <end position="141"/>
    </location>
</feature>
<sequence length="171" mass="19444">MPSVIDERVVNARVTRDRSRANRLIASNERAYASHEPCQAVSVAPIGRTSLPTGSAQSRAFPISHRCPTNSNNCDIRLLIYLSPSLNGREQARRKLKTSLPRICGEEKERCNRIALILAMGRRTARRERGAPKQRDAEQQRRHIRRRRRHNDDDEDNNRYVQLAAAAVVIG</sequence>
<reference evidence="3" key="1">
    <citation type="submission" date="2022-11" db="UniProtKB">
        <authorList>
            <consortium name="WormBaseParasite"/>
        </authorList>
    </citation>
    <scope>IDENTIFICATION</scope>
</reference>
<name>A0A914W0B0_9BILA</name>
<proteinExistence type="predicted"/>
<evidence type="ECO:0000313" key="2">
    <source>
        <dbReference type="Proteomes" id="UP000887566"/>
    </source>
</evidence>
<organism evidence="2 3">
    <name type="scientific">Plectus sambesii</name>
    <dbReference type="NCBI Taxonomy" id="2011161"/>
    <lineage>
        <taxon>Eukaryota</taxon>
        <taxon>Metazoa</taxon>
        <taxon>Ecdysozoa</taxon>
        <taxon>Nematoda</taxon>
        <taxon>Chromadorea</taxon>
        <taxon>Plectida</taxon>
        <taxon>Plectina</taxon>
        <taxon>Plectoidea</taxon>
        <taxon>Plectidae</taxon>
        <taxon>Plectus</taxon>
    </lineage>
</organism>
<dbReference type="WBParaSite" id="PSAMB.scaffold276size59608.g4206.t1">
    <property type="protein sequence ID" value="PSAMB.scaffold276size59608.g4206.t1"/>
    <property type="gene ID" value="PSAMB.scaffold276size59608.g4206"/>
</dbReference>
<protein>
    <submittedName>
        <fullName evidence="3">Uncharacterized protein</fullName>
    </submittedName>
</protein>
<dbReference type="Proteomes" id="UP000887566">
    <property type="component" value="Unplaced"/>
</dbReference>
<keyword evidence="2" id="KW-1185">Reference proteome</keyword>
<accession>A0A914W0B0</accession>
<feature type="region of interest" description="Disordered" evidence="1">
    <location>
        <begin position="122"/>
        <end position="158"/>
    </location>
</feature>
<evidence type="ECO:0000256" key="1">
    <source>
        <dbReference type="SAM" id="MobiDB-lite"/>
    </source>
</evidence>